<dbReference type="EMBL" id="OU900098">
    <property type="protein sequence ID" value="CAG9862168.1"/>
    <property type="molecule type" value="Genomic_DNA"/>
</dbReference>
<name>A0A9N9TTF8_PHYSR</name>
<accession>A0A9N9TTF8</accession>
<dbReference type="OrthoDB" id="10310106at2759"/>
<keyword evidence="2" id="KW-1185">Reference proteome</keyword>
<organism evidence="1 2">
    <name type="scientific">Phyllotreta striolata</name>
    <name type="common">Striped flea beetle</name>
    <name type="synonym">Crioceris striolata</name>
    <dbReference type="NCBI Taxonomy" id="444603"/>
    <lineage>
        <taxon>Eukaryota</taxon>
        <taxon>Metazoa</taxon>
        <taxon>Ecdysozoa</taxon>
        <taxon>Arthropoda</taxon>
        <taxon>Hexapoda</taxon>
        <taxon>Insecta</taxon>
        <taxon>Pterygota</taxon>
        <taxon>Neoptera</taxon>
        <taxon>Endopterygota</taxon>
        <taxon>Coleoptera</taxon>
        <taxon>Polyphaga</taxon>
        <taxon>Cucujiformia</taxon>
        <taxon>Chrysomeloidea</taxon>
        <taxon>Chrysomelidae</taxon>
        <taxon>Galerucinae</taxon>
        <taxon>Alticini</taxon>
        <taxon>Phyllotreta</taxon>
    </lineage>
</organism>
<protein>
    <submittedName>
        <fullName evidence="1">Uncharacterized protein</fullName>
    </submittedName>
</protein>
<dbReference type="Proteomes" id="UP001153712">
    <property type="component" value="Chromosome 5"/>
</dbReference>
<proteinExistence type="predicted"/>
<gene>
    <name evidence="1" type="ORF">PHYEVI_LOCUS8489</name>
</gene>
<reference evidence="1" key="1">
    <citation type="submission" date="2022-01" db="EMBL/GenBank/DDBJ databases">
        <authorList>
            <person name="King R."/>
        </authorList>
    </citation>
    <scope>NUCLEOTIDE SEQUENCE</scope>
</reference>
<evidence type="ECO:0000313" key="2">
    <source>
        <dbReference type="Proteomes" id="UP001153712"/>
    </source>
</evidence>
<evidence type="ECO:0000313" key="1">
    <source>
        <dbReference type="EMBL" id="CAG9862168.1"/>
    </source>
</evidence>
<dbReference type="AlphaFoldDB" id="A0A9N9TTF8"/>
<sequence>MDCACFCNPCYANTTCVPITICPAQPQHCPCDTLPVPCVPVPAVFKPVVRPAYPVSVCPFPPRTPEAPRGPCRPPELPCHPCGECVIIKRRPIRPPALAPGGYCCPPFKTTTGPAYRTPV</sequence>